<dbReference type="AlphaFoldDB" id="A0A432ZZ11"/>
<comment type="caution">
    <text evidence="1">The sequence shown here is derived from an EMBL/GenBank/DDBJ whole genome shotgun (WGS) entry which is preliminary data.</text>
</comment>
<sequence>MLSPEHHVRGGGARPGRVRRLQVRRHRRGRACRAKHGAALARVGRIYIRRAEHRVLLGEFLVLDSSYSWVARCMHTYIPKTCPITLQALTLNALNPTAALPSLRGPA</sequence>
<accession>A0A432ZZ11</accession>
<keyword evidence="2" id="KW-1185">Reference proteome</keyword>
<name>A0A432ZZ11_9FUNG</name>
<dbReference type="EMBL" id="RBNI01028204">
    <property type="protein sequence ID" value="RUO95565.1"/>
    <property type="molecule type" value="Genomic_DNA"/>
</dbReference>
<evidence type="ECO:0000313" key="1">
    <source>
        <dbReference type="EMBL" id="RUO95565.1"/>
    </source>
</evidence>
<proteinExistence type="predicted"/>
<dbReference type="Proteomes" id="UP000268093">
    <property type="component" value="Unassembled WGS sequence"/>
</dbReference>
<reference evidence="1 2" key="1">
    <citation type="journal article" date="2018" name="New Phytol.">
        <title>Phylogenomics of Endogonaceae and evolution of mycorrhizas within Mucoromycota.</title>
        <authorList>
            <person name="Chang Y."/>
            <person name="Desiro A."/>
            <person name="Na H."/>
            <person name="Sandor L."/>
            <person name="Lipzen A."/>
            <person name="Clum A."/>
            <person name="Barry K."/>
            <person name="Grigoriev I.V."/>
            <person name="Martin F.M."/>
            <person name="Stajich J.E."/>
            <person name="Smith M.E."/>
            <person name="Bonito G."/>
            <person name="Spatafora J.W."/>
        </authorList>
    </citation>
    <scope>NUCLEOTIDE SEQUENCE [LARGE SCALE GENOMIC DNA]</scope>
    <source>
        <strain evidence="1 2">GMNB39</strain>
    </source>
</reference>
<evidence type="ECO:0000313" key="2">
    <source>
        <dbReference type="Proteomes" id="UP000268093"/>
    </source>
</evidence>
<gene>
    <name evidence="1" type="ORF">BC936DRAFT_143737</name>
</gene>
<organism evidence="1 2">
    <name type="scientific">Jimgerdemannia flammicorona</name>
    <dbReference type="NCBI Taxonomy" id="994334"/>
    <lineage>
        <taxon>Eukaryota</taxon>
        <taxon>Fungi</taxon>
        <taxon>Fungi incertae sedis</taxon>
        <taxon>Mucoromycota</taxon>
        <taxon>Mucoromycotina</taxon>
        <taxon>Endogonomycetes</taxon>
        <taxon>Endogonales</taxon>
        <taxon>Endogonaceae</taxon>
        <taxon>Jimgerdemannia</taxon>
    </lineage>
</organism>
<protein>
    <submittedName>
        <fullName evidence="1">Uncharacterized protein</fullName>
    </submittedName>
</protein>